<name>A0A815VKT4_ADIRI</name>
<accession>A0A815VKT4</accession>
<dbReference type="Proteomes" id="UP000663852">
    <property type="component" value="Unassembled WGS sequence"/>
</dbReference>
<dbReference type="AlphaFoldDB" id="A0A815VKT4"/>
<reference evidence="1" key="1">
    <citation type="submission" date="2021-02" db="EMBL/GenBank/DDBJ databases">
        <authorList>
            <person name="Nowell W R."/>
        </authorList>
    </citation>
    <scope>NUCLEOTIDE SEQUENCE</scope>
</reference>
<evidence type="ECO:0000313" key="1">
    <source>
        <dbReference type="EMBL" id="CAF1531723.1"/>
    </source>
</evidence>
<sequence>MANSANTTKKIRNVGMDKYNSVAGSLASTGANTCVAVIVFFHENNNIFIEHRNSFPQPLSNNSMKRCLQYVASHIDDINHTNATISSVFILGGVNKSNDVENKQSVIENIIKENDIHDSSTYSKMIKNIKLMNAAINLYTKSPNQS</sequence>
<evidence type="ECO:0000313" key="2">
    <source>
        <dbReference type="Proteomes" id="UP000663852"/>
    </source>
</evidence>
<gene>
    <name evidence="1" type="ORF">EDS130_LOCUS44624</name>
</gene>
<proteinExistence type="predicted"/>
<organism evidence="1 2">
    <name type="scientific">Adineta ricciae</name>
    <name type="common">Rotifer</name>
    <dbReference type="NCBI Taxonomy" id="249248"/>
    <lineage>
        <taxon>Eukaryota</taxon>
        <taxon>Metazoa</taxon>
        <taxon>Spiralia</taxon>
        <taxon>Gnathifera</taxon>
        <taxon>Rotifera</taxon>
        <taxon>Eurotatoria</taxon>
        <taxon>Bdelloidea</taxon>
        <taxon>Adinetida</taxon>
        <taxon>Adinetidae</taxon>
        <taxon>Adineta</taxon>
    </lineage>
</organism>
<dbReference type="OrthoDB" id="10176431at2759"/>
<comment type="caution">
    <text evidence="1">The sequence shown here is derived from an EMBL/GenBank/DDBJ whole genome shotgun (WGS) entry which is preliminary data.</text>
</comment>
<protein>
    <submittedName>
        <fullName evidence="1">Uncharacterized protein</fullName>
    </submittedName>
</protein>
<dbReference type="EMBL" id="CAJNOJ010000891">
    <property type="protein sequence ID" value="CAF1531723.1"/>
    <property type="molecule type" value="Genomic_DNA"/>
</dbReference>